<proteinExistence type="predicted"/>
<feature type="domain" description="Retrovirus-related Pol polyprotein from transposon TNT 1-94-like beta-barrel" evidence="2">
    <location>
        <begin position="145"/>
        <end position="221"/>
    </location>
</feature>
<name>A0A9Q3IEL8_9BASI</name>
<comment type="caution">
    <text evidence="3">The sequence shown here is derived from an EMBL/GenBank/DDBJ whole genome shotgun (WGS) entry which is preliminary data.</text>
</comment>
<dbReference type="Pfam" id="PF22936">
    <property type="entry name" value="Pol_BBD"/>
    <property type="match status" value="1"/>
</dbReference>
<feature type="region of interest" description="Disordered" evidence="1">
    <location>
        <begin position="1"/>
        <end position="30"/>
    </location>
</feature>
<dbReference type="AlphaFoldDB" id="A0A9Q3IEL8"/>
<dbReference type="EMBL" id="AVOT02043259">
    <property type="protein sequence ID" value="MBW0538688.1"/>
    <property type="molecule type" value="Genomic_DNA"/>
</dbReference>
<feature type="compositionally biased region" description="Polar residues" evidence="1">
    <location>
        <begin position="1"/>
        <end position="16"/>
    </location>
</feature>
<accession>A0A9Q3IEL8</accession>
<evidence type="ECO:0000259" key="2">
    <source>
        <dbReference type="Pfam" id="PF22936"/>
    </source>
</evidence>
<dbReference type="OrthoDB" id="1933277at2759"/>
<dbReference type="Proteomes" id="UP000765509">
    <property type="component" value="Unassembled WGS sequence"/>
</dbReference>
<keyword evidence="4" id="KW-1185">Reference proteome</keyword>
<sequence length="344" mass="38648">MVSMGQADQQTGSQSVMKLLPKNQVPTKSNKVDALSSTMSNIFISSPSSQGLNQQIKLLHMPSENEIKQAQLNIKLGNRQPSELLQQKHAVECQYCKLQGLSFQGHWVSTFPVIREILKLEKAPPPMGGFEPAIRAVSDNRTACMVDTGSQVHMSGNSNFFVQMKPLKQILALSLASPSFNVYATHRGTVKLPFVSLVMNNVLYCHAISGTLILLGQLVEEVFKPRFTGQDMWVYNPQGELYFYSCFTARSCVISPLKPNMNLELNDQTMNDMKPQVIQALNVPKSFEWHCQLGNASDKIVKCFLKNYVPEFNLKNWLPFVCDHCLIAKSTRRNLPAHDDTPRE</sequence>
<evidence type="ECO:0000256" key="1">
    <source>
        <dbReference type="SAM" id="MobiDB-lite"/>
    </source>
</evidence>
<evidence type="ECO:0000313" key="4">
    <source>
        <dbReference type="Proteomes" id="UP000765509"/>
    </source>
</evidence>
<reference evidence="3" key="1">
    <citation type="submission" date="2021-03" db="EMBL/GenBank/DDBJ databases">
        <title>Draft genome sequence of rust myrtle Austropuccinia psidii MF-1, a brazilian biotype.</title>
        <authorList>
            <person name="Quecine M.C."/>
            <person name="Pachon D.M.R."/>
            <person name="Bonatelli M.L."/>
            <person name="Correr F.H."/>
            <person name="Franceschini L.M."/>
            <person name="Leite T.F."/>
            <person name="Margarido G.R.A."/>
            <person name="Almeida C.A."/>
            <person name="Ferrarezi J.A."/>
            <person name="Labate C.A."/>
        </authorList>
    </citation>
    <scope>NUCLEOTIDE SEQUENCE</scope>
    <source>
        <strain evidence="3">MF-1</strain>
    </source>
</reference>
<evidence type="ECO:0000313" key="3">
    <source>
        <dbReference type="EMBL" id="MBW0538688.1"/>
    </source>
</evidence>
<organism evidence="3 4">
    <name type="scientific">Austropuccinia psidii MF-1</name>
    <dbReference type="NCBI Taxonomy" id="1389203"/>
    <lineage>
        <taxon>Eukaryota</taxon>
        <taxon>Fungi</taxon>
        <taxon>Dikarya</taxon>
        <taxon>Basidiomycota</taxon>
        <taxon>Pucciniomycotina</taxon>
        <taxon>Pucciniomycetes</taxon>
        <taxon>Pucciniales</taxon>
        <taxon>Sphaerophragmiaceae</taxon>
        <taxon>Austropuccinia</taxon>
    </lineage>
</organism>
<dbReference type="InterPro" id="IPR054722">
    <property type="entry name" value="PolX-like_BBD"/>
</dbReference>
<protein>
    <recommendedName>
        <fullName evidence="2">Retrovirus-related Pol polyprotein from transposon TNT 1-94-like beta-barrel domain-containing protein</fullName>
    </recommendedName>
</protein>
<gene>
    <name evidence="3" type="ORF">O181_078403</name>
</gene>